<feature type="domain" description="Radical SAM core" evidence="7">
    <location>
        <begin position="21"/>
        <end position="147"/>
    </location>
</feature>
<dbReference type="SFLD" id="SFLDS00029">
    <property type="entry name" value="Radical_SAM"/>
    <property type="match status" value="1"/>
</dbReference>
<evidence type="ECO:0000256" key="3">
    <source>
        <dbReference type="ARBA" id="ARBA00022723"/>
    </source>
</evidence>
<dbReference type="GO" id="GO:0051536">
    <property type="term" value="F:iron-sulfur cluster binding"/>
    <property type="evidence" value="ECO:0007669"/>
    <property type="project" value="UniProtKB-KW"/>
</dbReference>
<dbReference type="Gene3D" id="3.20.20.70">
    <property type="entry name" value="Aldolase class I"/>
    <property type="match status" value="1"/>
</dbReference>
<keyword evidence="2" id="KW-0949">S-adenosyl-L-methionine</keyword>
<evidence type="ECO:0000313" key="9">
    <source>
        <dbReference type="Proteomes" id="UP000324638"/>
    </source>
</evidence>
<evidence type="ECO:0000256" key="5">
    <source>
        <dbReference type="ARBA" id="ARBA00023014"/>
    </source>
</evidence>
<protein>
    <submittedName>
        <fullName evidence="8">Radical SAM protein</fullName>
    </submittedName>
</protein>
<accession>A0A5C8D3I4</accession>
<proteinExistence type="predicted"/>
<keyword evidence="5" id="KW-0411">Iron-sulfur</keyword>
<evidence type="ECO:0000256" key="4">
    <source>
        <dbReference type="ARBA" id="ARBA00023004"/>
    </source>
</evidence>
<sequence length="433" mass="51612">MNKNIKFHGNLKTNDMIIHWLPTNYCNYNCSYCITHAPIVNKNISFTDLSILKNCADKIFSINKDKYTFVFSGGEPTIYPYFIDLAEYLSKNKNTHIYLFSNGHKNKDYFSKLFSINNFNFNFSVHLEYANISHIKELIKLANTYNKYIMVSLMMNPDKKEKYELFFDELLEYRKYYYFGIDLAIIHNNEKIDKIYNKDEINWFNNSILKLKNVEEMFKYTSDIPDFFQDINTRYIFEDDKIIYLPHRVSIIENMKNFENYFCVQGINSMSINHNGDYKGSECSISPLIGNIYYDDIDYLKLIKPIKCSINDCNCRINNYSPKFKYQKECYNFTQINTPKIIPSFYLYNEVCNLKNQLNDLNNKMNKIIDSIVWFIPVKKLRDNFRNKFKTAEQSRAEQSRAEQSRAEQSRAEQSRAEQSRAVMFEYAYRKTA</sequence>
<evidence type="ECO:0000256" key="1">
    <source>
        <dbReference type="ARBA" id="ARBA00001966"/>
    </source>
</evidence>
<evidence type="ECO:0000313" key="8">
    <source>
        <dbReference type="EMBL" id="TXJ19583.1"/>
    </source>
</evidence>
<dbReference type="Proteomes" id="UP000324638">
    <property type="component" value="Unassembled WGS sequence"/>
</dbReference>
<dbReference type="InterPro" id="IPR050377">
    <property type="entry name" value="Radical_SAM_PqqE_MftC-like"/>
</dbReference>
<evidence type="ECO:0000256" key="6">
    <source>
        <dbReference type="SAM" id="MobiDB-lite"/>
    </source>
</evidence>
<dbReference type="RefSeq" id="WP_147737961.1">
    <property type="nucleotide sequence ID" value="NZ_SAXU01000001.1"/>
</dbReference>
<keyword evidence="4" id="KW-0408">Iron</keyword>
<dbReference type="PANTHER" id="PTHR11228">
    <property type="entry name" value="RADICAL SAM DOMAIN PROTEIN"/>
    <property type="match status" value="1"/>
</dbReference>
<dbReference type="GO" id="GO:0046872">
    <property type="term" value="F:metal ion binding"/>
    <property type="evidence" value="ECO:0007669"/>
    <property type="project" value="UniProtKB-KW"/>
</dbReference>
<comment type="cofactor">
    <cofactor evidence="1">
        <name>[4Fe-4S] cluster</name>
        <dbReference type="ChEBI" id="CHEBI:49883"/>
    </cofactor>
</comment>
<comment type="caution">
    <text evidence="8">The sequence shown here is derived from an EMBL/GenBank/DDBJ whole genome shotgun (WGS) entry which is preliminary data.</text>
</comment>
<keyword evidence="3" id="KW-0479">Metal-binding</keyword>
<dbReference type="EMBL" id="SAXU01000001">
    <property type="protein sequence ID" value="TXJ19583.1"/>
    <property type="molecule type" value="Genomic_DNA"/>
</dbReference>
<dbReference type="InterPro" id="IPR007197">
    <property type="entry name" value="rSAM"/>
</dbReference>
<evidence type="ECO:0000256" key="2">
    <source>
        <dbReference type="ARBA" id="ARBA00022691"/>
    </source>
</evidence>
<dbReference type="SUPFAM" id="SSF102114">
    <property type="entry name" value="Radical SAM enzymes"/>
    <property type="match status" value="1"/>
</dbReference>
<dbReference type="CDD" id="cd01335">
    <property type="entry name" value="Radical_SAM"/>
    <property type="match status" value="1"/>
</dbReference>
<dbReference type="InterPro" id="IPR058240">
    <property type="entry name" value="rSAM_sf"/>
</dbReference>
<dbReference type="AlphaFoldDB" id="A0A5C8D3I4"/>
<dbReference type="Pfam" id="PF04055">
    <property type="entry name" value="Radical_SAM"/>
    <property type="match status" value="1"/>
</dbReference>
<reference evidence="8 9" key="1">
    <citation type="journal article" date="1992" name="Lakartidningen">
        <title>[Penicillin V and not amoxicillin is the first choice preparation in acute otitis].</title>
        <authorList>
            <person name="Kamme C."/>
            <person name="Lundgren K."/>
            <person name="Prellner K."/>
        </authorList>
    </citation>
    <scope>NUCLEOTIDE SEQUENCE [LARGE SCALE GENOMIC DNA]</scope>
    <source>
        <strain evidence="8 9">513A</strain>
    </source>
</reference>
<organism evidence="8 9">
    <name type="scientific">Brachyspira aalborgi</name>
    <dbReference type="NCBI Taxonomy" id="29522"/>
    <lineage>
        <taxon>Bacteria</taxon>
        <taxon>Pseudomonadati</taxon>
        <taxon>Spirochaetota</taxon>
        <taxon>Spirochaetia</taxon>
        <taxon>Brachyspirales</taxon>
        <taxon>Brachyspiraceae</taxon>
        <taxon>Brachyspira</taxon>
    </lineage>
</organism>
<dbReference type="InterPro" id="IPR013785">
    <property type="entry name" value="Aldolase_TIM"/>
</dbReference>
<dbReference type="GO" id="GO:0003824">
    <property type="term" value="F:catalytic activity"/>
    <property type="evidence" value="ECO:0007669"/>
    <property type="project" value="InterPro"/>
</dbReference>
<evidence type="ECO:0000259" key="7">
    <source>
        <dbReference type="Pfam" id="PF04055"/>
    </source>
</evidence>
<feature type="region of interest" description="Disordered" evidence="6">
    <location>
        <begin position="392"/>
        <end position="419"/>
    </location>
</feature>
<gene>
    <name evidence="8" type="ORF">EPJ79_00030</name>
</gene>
<name>A0A5C8D3I4_9SPIR</name>
<dbReference type="PANTHER" id="PTHR11228:SF7">
    <property type="entry name" value="PQQA PEPTIDE CYCLASE"/>
    <property type="match status" value="1"/>
</dbReference>